<evidence type="ECO:0000313" key="2">
    <source>
        <dbReference type="EMBL" id="CAE7780742.1"/>
    </source>
</evidence>
<dbReference type="AlphaFoldDB" id="A0A812YKQ0"/>
<sequence>MPSPPKQEEEEQDELAIDGGSTNAWHWADSDAEVPDEELPTPPRIPQRLRLSVILLGNDGNAIDKEIAGYRPPSPKLDEVADFLWDLEVADEDLHTSTNLRWDI</sequence>
<accession>A0A812YKQ0</accession>
<gene>
    <name evidence="2" type="primary">DESI1</name>
    <name evidence="2" type="ORF">SNEC2469_LOCUS22874</name>
</gene>
<feature type="compositionally biased region" description="Acidic residues" evidence="1">
    <location>
        <begin position="30"/>
        <end position="39"/>
    </location>
</feature>
<dbReference type="Proteomes" id="UP000601435">
    <property type="component" value="Unassembled WGS sequence"/>
</dbReference>
<evidence type="ECO:0000313" key="3">
    <source>
        <dbReference type="Proteomes" id="UP000601435"/>
    </source>
</evidence>
<organism evidence="2 3">
    <name type="scientific">Symbiodinium necroappetens</name>
    <dbReference type="NCBI Taxonomy" id="1628268"/>
    <lineage>
        <taxon>Eukaryota</taxon>
        <taxon>Sar</taxon>
        <taxon>Alveolata</taxon>
        <taxon>Dinophyceae</taxon>
        <taxon>Suessiales</taxon>
        <taxon>Symbiodiniaceae</taxon>
        <taxon>Symbiodinium</taxon>
    </lineage>
</organism>
<reference evidence="2" key="1">
    <citation type="submission" date="2021-02" db="EMBL/GenBank/DDBJ databases">
        <authorList>
            <person name="Dougan E. K."/>
            <person name="Rhodes N."/>
            <person name="Thang M."/>
            <person name="Chan C."/>
        </authorList>
    </citation>
    <scope>NUCLEOTIDE SEQUENCE</scope>
</reference>
<comment type="caution">
    <text evidence="2">The sequence shown here is derived from an EMBL/GenBank/DDBJ whole genome shotgun (WGS) entry which is preliminary data.</text>
</comment>
<feature type="region of interest" description="Disordered" evidence="1">
    <location>
        <begin position="1"/>
        <end position="44"/>
    </location>
</feature>
<keyword evidence="3" id="KW-1185">Reference proteome</keyword>
<name>A0A812YKQ0_9DINO</name>
<protein>
    <submittedName>
        <fullName evidence="2">DESI1 protein</fullName>
    </submittedName>
</protein>
<proteinExistence type="predicted"/>
<dbReference type="EMBL" id="CAJNJA010042108">
    <property type="protein sequence ID" value="CAE7780742.1"/>
    <property type="molecule type" value="Genomic_DNA"/>
</dbReference>
<evidence type="ECO:0000256" key="1">
    <source>
        <dbReference type="SAM" id="MobiDB-lite"/>
    </source>
</evidence>